<protein>
    <submittedName>
        <fullName evidence="3">Peptidase S41</fullName>
    </submittedName>
</protein>
<dbReference type="GO" id="GO:0004175">
    <property type="term" value="F:endopeptidase activity"/>
    <property type="evidence" value="ECO:0007669"/>
    <property type="project" value="TreeGrafter"/>
</dbReference>
<feature type="region of interest" description="Disordered" evidence="1">
    <location>
        <begin position="1"/>
        <end position="23"/>
    </location>
</feature>
<evidence type="ECO:0000256" key="1">
    <source>
        <dbReference type="SAM" id="MobiDB-lite"/>
    </source>
</evidence>
<name>A0A2W5B6X2_9SPHN</name>
<dbReference type="AlphaFoldDB" id="A0A2W5B6X2"/>
<accession>A0A2W5B6X2</accession>
<dbReference type="Gene3D" id="3.90.226.10">
    <property type="entry name" value="2-enoyl-CoA Hydratase, Chain A, domain 1"/>
    <property type="match status" value="1"/>
</dbReference>
<dbReference type="EMBL" id="QFNF01000026">
    <property type="protein sequence ID" value="PZO76588.1"/>
    <property type="molecule type" value="Genomic_DNA"/>
</dbReference>
<dbReference type="Pfam" id="PF03572">
    <property type="entry name" value="Peptidase_S41"/>
    <property type="match status" value="1"/>
</dbReference>
<feature type="domain" description="Tail specific protease" evidence="2">
    <location>
        <begin position="183"/>
        <end position="387"/>
    </location>
</feature>
<dbReference type="SUPFAM" id="SSF52096">
    <property type="entry name" value="ClpP/crotonase"/>
    <property type="match status" value="1"/>
</dbReference>
<gene>
    <name evidence="3" type="ORF">DI632_10370</name>
</gene>
<dbReference type="GO" id="GO:0030288">
    <property type="term" value="C:outer membrane-bounded periplasmic space"/>
    <property type="evidence" value="ECO:0007669"/>
    <property type="project" value="TreeGrafter"/>
</dbReference>
<comment type="caution">
    <text evidence="3">The sequence shown here is derived from an EMBL/GenBank/DDBJ whole genome shotgun (WGS) entry which is preliminary data.</text>
</comment>
<dbReference type="Gene3D" id="3.30.750.170">
    <property type="match status" value="1"/>
</dbReference>
<dbReference type="InterPro" id="IPR029045">
    <property type="entry name" value="ClpP/crotonase-like_dom_sf"/>
</dbReference>
<dbReference type="SMART" id="SM00245">
    <property type="entry name" value="TSPc"/>
    <property type="match status" value="1"/>
</dbReference>
<dbReference type="CDD" id="cd07561">
    <property type="entry name" value="Peptidase_S41_CPP_like"/>
    <property type="match status" value="1"/>
</dbReference>
<evidence type="ECO:0000313" key="4">
    <source>
        <dbReference type="Proteomes" id="UP000248614"/>
    </source>
</evidence>
<dbReference type="PANTHER" id="PTHR32060">
    <property type="entry name" value="TAIL-SPECIFIC PROTEASE"/>
    <property type="match status" value="1"/>
</dbReference>
<dbReference type="GO" id="GO:0006508">
    <property type="term" value="P:proteolysis"/>
    <property type="evidence" value="ECO:0007669"/>
    <property type="project" value="InterPro"/>
</dbReference>
<organism evidence="3 4">
    <name type="scientific">Sphingomonas hengshuiensis</name>
    <dbReference type="NCBI Taxonomy" id="1609977"/>
    <lineage>
        <taxon>Bacteria</taxon>
        <taxon>Pseudomonadati</taxon>
        <taxon>Pseudomonadota</taxon>
        <taxon>Alphaproteobacteria</taxon>
        <taxon>Sphingomonadales</taxon>
        <taxon>Sphingomonadaceae</taxon>
        <taxon>Sphingomonas</taxon>
    </lineage>
</organism>
<feature type="compositionally biased region" description="Pro residues" evidence="1">
    <location>
        <begin position="1"/>
        <end position="18"/>
    </location>
</feature>
<sequence length="460" mass="48911">MGGSPTPTPVPSATPTPTPTTSATCSLRARQDWALAQLREWYLFPETLPGSLDPTPYATVDAYIDALTATARSQRKDRYFTYLTSIAEENAYYNSGATAGFGTRFALDSTGRRLFITESFEGAPALAAGIDRGTEILQIGTSTGNLRNVSAIVDAEGVAGLNNALGPDTPGTARAFQFRTIDGTTSTATVTKTDFSLLPVSTRYGAKVLTDGAKKVGYINLRTFISSAETPLRNAFADFRAQGITEFIIDFRYNGGGLISIADLMGDLLGRDKSASQVYSYTTFRPEKSAENETRYFQAQPQSVAPVKIAFIGTGRTASASELVINAFVPYLGNNMALVGTNTYGKPVGQIALDRAACDDRLRVVALAVQNSARSAAYYDGLAATVPNTCQASDDIGYPLGDSREQSVARALDFLAGRSCGRISGSAGTAAQTARGQFDERTLLTPARPSTAQREVPGLF</sequence>
<proteinExistence type="predicted"/>
<evidence type="ECO:0000259" key="2">
    <source>
        <dbReference type="SMART" id="SM00245"/>
    </source>
</evidence>
<dbReference type="GO" id="GO:0007165">
    <property type="term" value="P:signal transduction"/>
    <property type="evidence" value="ECO:0007669"/>
    <property type="project" value="TreeGrafter"/>
</dbReference>
<evidence type="ECO:0000313" key="3">
    <source>
        <dbReference type="EMBL" id="PZO76588.1"/>
    </source>
</evidence>
<dbReference type="InterPro" id="IPR005151">
    <property type="entry name" value="Tail-specific_protease"/>
</dbReference>
<dbReference type="Gene3D" id="2.30.42.10">
    <property type="match status" value="1"/>
</dbReference>
<reference evidence="3 4" key="1">
    <citation type="submission" date="2017-08" db="EMBL/GenBank/DDBJ databases">
        <title>Infants hospitalized years apart are colonized by the same room-sourced microbial strains.</title>
        <authorList>
            <person name="Brooks B."/>
            <person name="Olm M.R."/>
            <person name="Firek B.A."/>
            <person name="Baker R."/>
            <person name="Thomas B.C."/>
            <person name="Morowitz M.J."/>
            <person name="Banfield J.F."/>
        </authorList>
    </citation>
    <scope>NUCLEOTIDE SEQUENCE [LARGE SCALE GENOMIC DNA]</scope>
    <source>
        <strain evidence="3">S2_018_000_R3_110</strain>
    </source>
</reference>
<dbReference type="Proteomes" id="UP000248614">
    <property type="component" value="Unassembled WGS sequence"/>
</dbReference>
<dbReference type="PANTHER" id="PTHR32060:SF30">
    <property type="entry name" value="CARBOXY-TERMINAL PROCESSING PROTEASE CTPA"/>
    <property type="match status" value="1"/>
</dbReference>
<dbReference type="InterPro" id="IPR036034">
    <property type="entry name" value="PDZ_sf"/>
</dbReference>
<dbReference type="GO" id="GO:0008236">
    <property type="term" value="F:serine-type peptidase activity"/>
    <property type="evidence" value="ECO:0007669"/>
    <property type="project" value="InterPro"/>
</dbReference>